<feature type="transmembrane region" description="Helical" evidence="1">
    <location>
        <begin position="61"/>
        <end position="83"/>
    </location>
</feature>
<evidence type="ECO:0000313" key="2">
    <source>
        <dbReference type="EMBL" id="PRD52308.1"/>
    </source>
</evidence>
<dbReference type="EMBL" id="PVBT01000004">
    <property type="protein sequence ID" value="PRD52308.1"/>
    <property type="molecule type" value="Genomic_DNA"/>
</dbReference>
<keyword evidence="1" id="KW-0472">Membrane</keyword>
<evidence type="ECO:0000313" key="3">
    <source>
        <dbReference type="Proteomes" id="UP000238563"/>
    </source>
</evidence>
<sequence length="116" mass="12570">MAFSERGMSGGTMIEQKPLSLASRITYFASSLVFAILMTIGLSVVYLAALSNPAVSRMDVGALMVGMLLVCMLLVAACWLAYFPLRRHHGLIRIVTTAFCLLIAISAVLIVFIDWG</sequence>
<organism evidence="2 3">
    <name type="scientific">Phyllobacterium myrsinacearum</name>
    <dbReference type="NCBI Taxonomy" id="28101"/>
    <lineage>
        <taxon>Bacteria</taxon>
        <taxon>Pseudomonadati</taxon>
        <taxon>Pseudomonadota</taxon>
        <taxon>Alphaproteobacteria</taxon>
        <taxon>Hyphomicrobiales</taxon>
        <taxon>Phyllobacteriaceae</taxon>
        <taxon>Phyllobacterium</taxon>
    </lineage>
</organism>
<protein>
    <submittedName>
        <fullName evidence="2">Uncharacterized protein</fullName>
    </submittedName>
</protein>
<comment type="caution">
    <text evidence="2">The sequence shown here is derived from an EMBL/GenBank/DDBJ whole genome shotgun (WGS) entry which is preliminary data.</text>
</comment>
<dbReference type="Proteomes" id="UP000238563">
    <property type="component" value="Unassembled WGS sequence"/>
</dbReference>
<evidence type="ECO:0000256" key="1">
    <source>
        <dbReference type="SAM" id="Phobius"/>
    </source>
</evidence>
<name>A0A2S9JH40_9HYPH</name>
<gene>
    <name evidence="2" type="ORF">C5750_15550</name>
</gene>
<accession>A0A2S9JH40</accession>
<keyword evidence="3" id="KW-1185">Reference proteome</keyword>
<keyword evidence="1" id="KW-0812">Transmembrane</keyword>
<feature type="transmembrane region" description="Helical" evidence="1">
    <location>
        <begin position="90"/>
        <end position="113"/>
    </location>
</feature>
<keyword evidence="1" id="KW-1133">Transmembrane helix</keyword>
<proteinExistence type="predicted"/>
<dbReference type="AlphaFoldDB" id="A0A2S9JH40"/>
<reference evidence="2 3" key="1">
    <citation type="submission" date="2018-02" db="EMBL/GenBank/DDBJ databases">
        <title>The draft genome of Phyllobacterium myrsinacearum DSM5892.</title>
        <authorList>
            <person name="Li L."/>
            <person name="Liu L."/>
            <person name="Zhang X."/>
            <person name="Wang T."/>
        </authorList>
    </citation>
    <scope>NUCLEOTIDE SEQUENCE [LARGE SCALE GENOMIC DNA]</scope>
    <source>
        <strain evidence="2 3">DSM 5892</strain>
    </source>
</reference>
<feature type="transmembrane region" description="Helical" evidence="1">
    <location>
        <begin position="25"/>
        <end position="49"/>
    </location>
</feature>